<dbReference type="GO" id="GO:0006508">
    <property type="term" value="P:proteolysis"/>
    <property type="evidence" value="ECO:0007669"/>
    <property type="project" value="InterPro"/>
</dbReference>
<dbReference type="SUPFAM" id="SSF52096">
    <property type="entry name" value="ClpP/crotonase"/>
    <property type="match status" value="1"/>
</dbReference>
<name>A0A0F8XBC2_9ZZZZ</name>
<dbReference type="GO" id="GO:0004176">
    <property type="term" value="F:ATP-dependent peptidase activity"/>
    <property type="evidence" value="ECO:0007669"/>
    <property type="project" value="InterPro"/>
</dbReference>
<comment type="caution">
    <text evidence="2">The sequence shown here is derived from an EMBL/GenBank/DDBJ whole genome shotgun (WGS) entry which is preliminary data.</text>
</comment>
<proteinExistence type="inferred from homology"/>
<organism evidence="2">
    <name type="scientific">marine sediment metagenome</name>
    <dbReference type="NCBI Taxonomy" id="412755"/>
    <lineage>
        <taxon>unclassified sequences</taxon>
        <taxon>metagenomes</taxon>
        <taxon>ecological metagenomes</taxon>
    </lineage>
</organism>
<evidence type="ECO:0000313" key="2">
    <source>
        <dbReference type="EMBL" id="KKK58270.1"/>
    </source>
</evidence>
<protein>
    <recommendedName>
        <fullName evidence="3">ATP-dependent Clp protease proteolytic subunit</fullName>
    </recommendedName>
</protein>
<reference evidence="2" key="1">
    <citation type="journal article" date="2015" name="Nature">
        <title>Complex archaea that bridge the gap between prokaryotes and eukaryotes.</title>
        <authorList>
            <person name="Spang A."/>
            <person name="Saw J.H."/>
            <person name="Jorgensen S.L."/>
            <person name="Zaremba-Niedzwiedzka K."/>
            <person name="Martijn J."/>
            <person name="Lind A.E."/>
            <person name="van Eijk R."/>
            <person name="Schleper C."/>
            <person name="Guy L."/>
            <person name="Ettema T.J."/>
        </authorList>
    </citation>
    <scope>NUCLEOTIDE SEQUENCE</scope>
</reference>
<dbReference type="InterPro" id="IPR029045">
    <property type="entry name" value="ClpP/crotonase-like_dom_sf"/>
</dbReference>
<accession>A0A0F8XBC2</accession>
<dbReference type="EMBL" id="LAZR01064064">
    <property type="protein sequence ID" value="KKK58270.1"/>
    <property type="molecule type" value="Genomic_DNA"/>
</dbReference>
<gene>
    <name evidence="2" type="ORF">LCGC14_3046120</name>
</gene>
<dbReference type="Pfam" id="PF00574">
    <property type="entry name" value="CLP_protease"/>
    <property type="match status" value="1"/>
</dbReference>
<sequence>MKIEDTPQPICQPEIKFDYPSWLRYQDLSHGIVRVDETIRELSSNRILGEINQIKRQQRPEMTLIISSPGGGAYYAFAIYDALRVLSKSGTKIKAIVEGWAASAASMIILQAADIRLSHASARFLLHECRRWVFFAIERTTDLKDEVKEMDAITSRILDILSKRCGKTKSEVRKK</sequence>
<dbReference type="InterPro" id="IPR001907">
    <property type="entry name" value="ClpP"/>
</dbReference>
<evidence type="ECO:0000256" key="1">
    <source>
        <dbReference type="ARBA" id="ARBA00007039"/>
    </source>
</evidence>
<dbReference type="Gene3D" id="3.90.226.10">
    <property type="entry name" value="2-enoyl-CoA Hydratase, Chain A, domain 1"/>
    <property type="match status" value="1"/>
</dbReference>
<dbReference type="AlphaFoldDB" id="A0A0F8XBC2"/>
<comment type="similarity">
    <text evidence="1">Belongs to the peptidase S14 family.</text>
</comment>
<dbReference type="InterPro" id="IPR023562">
    <property type="entry name" value="ClpP/TepA"/>
</dbReference>
<feature type="non-terminal residue" evidence="2">
    <location>
        <position position="175"/>
    </location>
</feature>
<evidence type="ECO:0008006" key="3">
    <source>
        <dbReference type="Google" id="ProtNLM"/>
    </source>
</evidence>
<dbReference type="GO" id="GO:0004252">
    <property type="term" value="F:serine-type endopeptidase activity"/>
    <property type="evidence" value="ECO:0007669"/>
    <property type="project" value="InterPro"/>
</dbReference>
<dbReference type="PRINTS" id="PR00127">
    <property type="entry name" value="CLPPROTEASEP"/>
</dbReference>